<feature type="transmembrane region" description="Helical" evidence="7">
    <location>
        <begin position="89"/>
        <end position="108"/>
    </location>
</feature>
<evidence type="ECO:0000256" key="6">
    <source>
        <dbReference type="SAM" id="MobiDB-lite"/>
    </source>
</evidence>
<dbReference type="PANTHER" id="PTHR33048">
    <property type="entry name" value="PTH11-LIKE INTEGRAL MEMBRANE PROTEIN (AFU_ORTHOLOGUE AFUA_5G11245)"/>
    <property type="match status" value="1"/>
</dbReference>
<dbReference type="InterPro" id="IPR049326">
    <property type="entry name" value="Rhodopsin_dom_fungi"/>
</dbReference>
<dbReference type="AlphaFoldDB" id="A0A9P8V8M7"/>
<name>A0A9P8V8M7_9PEZI</name>
<comment type="similarity">
    <text evidence="5">Belongs to the SAT4 family.</text>
</comment>
<feature type="domain" description="Rhodopsin" evidence="8">
    <location>
        <begin position="34"/>
        <end position="262"/>
    </location>
</feature>
<sequence>MMTSRAEYLDDSLAGVVFAVISSVLAAAFVMVALRVYARAILISKFGIDDWASVISLVFIVICGSVVAWNTRNGLGRHLIFLTPEQIEAYMKCFFISIVFYNVSLGAIKATLLLQYYRVFPLPTIRKVILVVGVIVGMWCVSQVLFIIFSCTPVSAFWTRQGTCIPNLPGWHINAAGNIITDVVILILPLPVINSLTLGMRQKIILFGIFCIGFFTCAISFVRIRFLRLSPDFTLTNVEAACWSVGELCAGLTCACLPTIRPRDDAAYNTPEFRNNMVTSLYQSLLAFESLITGPAAVAISRCKRMIGRLLRAKPGAGHLNAQAVQDVLSELPQHVTIALDICAQNAAVLNTKTPQGLVVEPFELLAPNATVMSCPGSLIRQFPASATILPGHVAADTNFFAAFTDLLAQFDVHALDDYAAKAKKGGDEHVEERDTTSPVLVTDML</sequence>
<organism evidence="9 10">
    <name type="scientific">Plectosphaerella plurivora</name>
    <dbReference type="NCBI Taxonomy" id="936078"/>
    <lineage>
        <taxon>Eukaryota</taxon>
        <taxon>Fungi</taxon>
        <taxon>Dikarya</taxon>
        <taxon>Ascomycota</taxon>
        <taxon>Pezizomycotina</taxon>
        <taxon>Sordariomycetes</taxon>
        <taxon>Hypocreomycetidae</taxon>
        <taxon>Glomerellales</taxon>
        <taxon>Plectosphaerellaceae</taxon>
        <taxon>Plectosphaerella</taxon>
    </lineage>
</organism>
<evidence type="ECO:0000256" key="4">
    <source>
        <dbReference type="ARBA" id="ARBA00023136"/>
    </source>
</evidence>
<feature type="transmembrane region" description="Helical" evidence="7">
    <location>
        <begin position="170"/>
        <end position="192"/>
    </location>
</feature>
<evidence type="ECO:0000259" key="8">
    <source>
        <dbReference type="Pfam" id="PF20684"/>
    </source>
</evidence>
<dbReference type="PANTHER" id="PTHR33048:SF47">
    <property type="entry name" value="INTEGRAL MEMBRANE PROTEIN-RELATED"/>
    <property type="match status" value="1"/>
</dbReference>
<feature type="transmembrane region" description="Helical" evidence="7">
    <location>
        <begin position="50"/>
        <end position="69"/>
    </location>
</feature>
<feature type="transmembrane region" description="Helical" evidence="7">
    <location>
        <begin position="12"/>
        <end position="38"/>
    </location>
</feature>
<dbReference type="GO" id="GO:0016020">
    <property type="term" value="C:membrane"/>
    <property type="evidence" value="ECO:0007669"/>
    <property type="project" value="UniProtKB-SubCell"/>
</dbReference>
<evidence type="ECO:0000256" key="5">
    <source>
        <dbReference type="ARBA" id="ARBA00038359"/>
    </source>
</evidence>
<keyword evidence="2 7" id="KW-0812">Transmembrane</keyword>
<gene>
    <name evidence="9" type="ORF">F5X68DRAFT_263167</name>
</gene>
<evidence type="ECO:0000313" key="9">
    <source>
        <dbReference type="EMBL" id="KAH6682139.1"/>
    </source>
</evidence>
<evidence type="ECO:0000313" key="10">
    <source>
        <dbReference type="Proteomes" id="UP000770015"/>
    </source>
</evidence>
<reference evidence="9" key="1">
    <citation type="journal article" date="2021" name="Nat. Commun.">
        <title>Genetic determinants of endophytism in the Arabidopsis root mycobiome.</title>
        <authorList>
            <person name="Mesny F."/>
            <person name="Miyauchi S."/>
            <person name="Thiergart T."/>
            <person name="Pickel B."/>
            <person name="Atanasova L."/>
            <person name="Karlsson M."/>
            <person name="Huettel B."/>
            <person name="Barry K.W."/>
            <person name="Haridas S."/>
            <person name="Chen C."/>
            <person name="Bauer D."/>
            <person name="Andreopoulos W."/>
            <person name="Pangilinan J."/>
            <person name="LaButti K."/>
            <person name="Riley R."/>
            <person name="Lipzen A."/>
            <person name="Clum A."/>
            <person name="Drula E."/>
            <person name="Henrissat B."/>
            <person name="Kohler A."/>
            <person name="Grigoriev I.V."/>
            <person name="Martin F.M."/>
            <person name="Hacquard S."/>
        </authorList>
    </citation>
    <scope>NUCLEOTIDE SEQUENCE</scope>
    <source>
        <strain evidence="9">MPI-SDFR-AT-0117</strain>
    </source>
</reference>
<comment type="subcellular location">
    <subcellularLocation>
        <location evidence="1">Membrane</location>
        <topology evidence="1">Multi-pass membrane protein</topology>
    </subcellularLocation>
</comment>
<feature type="transmembrane region" description="Helical" evidence="7">
    <location>
        <begin position="204"/>
        <end position="226"/>
    </location>
</feature>
<evidence type="ECO:0000256" key="1">
    <source>
        <dbReference type="ARBA" id="ARBA00004141"/>
    </source>
</evidence>
<dbReference type="OrthoDB" id="3648173at2759"/>
<keyword evidence="4 7" id="KW-0472">Membrane</keyword>
<evidence type="ECO:0000256" key="3">
    <source>
        <dbReference type="ARBA" id="ARBA00022989"/>
    </source>
</evidence>
<feature type="region of interest" description="Disordered" evidence="6">
    <location>
        <begin position="424"/>
        <end position="446"/>
    </location>
</feature>
<comment type="caution">
    <text evidence="9">The sequence shown here is derived from an EMBL/GenBank/DDBJ whole genome shotgun (WGS) entry which is preliminary data.</text>
</comment>
<keyword evidence="10" id="KW-1185">Reference proteome</keyword>
<feature type="transmembrane region" description="Helical" evidence="7">
    <location>
        <begin position="128"/>
        <end position="150"/>
    </location>
</feature>
<dbReference type="Pfam" id="PF20684">
    <property type="entry name" value="Fung_rhodopsin"/>
    <property type="match status" value="1"/>
</dbReference>
<dbReference type="EMBL" id="JAGSXJ010000018">
    <property type="protein sequence ID" value="KAH6682139.1"/>
    <property type="molecule type" value="Genomic_DNA"/>
</dbReference>
<evidence type="ECO:0000256" key="2">
    <source>
        <dbReference type="ARBA" id="ARBA00022692"/>
    </source>
</evidence>
<dbReference type="InterPro" id="IPR052337">
    <property type="entry name" value="SAT4-like"/>
</dbReference>
<proteinExistence type="inferred from homology"/>
<accession>A0A9P8V8M7</accession>
<keyword evidence="3 7" id="KW-1133">Transmembrane helix</keyword>
<dbReference type="Proteomes" id="UP000770015">
    <property type="component" value="Unassembled WGS sequence"/>
</dbReference>
<evidence type="ECO:0000256" key="7">
    <source>
        <dbReference type="SAM" id="Phobius"/>
    </source>
</evidence>
<protein>
    <recommendedName>
        <fullName evidence="8">Rhodopsin domain-containing protein</fullName>
    </recommendedName>
</protein>
<feature type="compositionally biased region" description="Basic and acidic residues" evidence="6">
    <location>
        <begin position="424"/>
        <end position="436"/>
    </location>
</feature>